<dbReference type="EnsemblMetazoa" id="BGLB025526-RA">
    <property type="protein sequence ID" value="BGLB025526-PA"/>
    <property type="gene ID" value="BGLB025526"/>
</dbReference>
<evidence type="ECO:0008006" key="3">
    <source>
        <dbReference type="Google" id="ProtNLM"/>
    </source>
</evidence>
<organism evidence="1 2">
    <name type="scientific">Biomphalaria glabrata</name>
    <name type="common">Bloodfluke planorb</name>
    <name type="synonym">Freshwater snail</name>
    <dbReference type="NCBI Taxonomy" id="6526"/>
    <lineage>
        <taxon>Eukaryota</taxon>
        <taxon>Metazoa</taxon>
        <taxon>Spiralia</taxon>
        <taxon>Lophotrochozoa</taxon>
        <taxon>Mollusca</taxon>
        <taxon>Gastropoda</taxon>
        <taxon>Heterobranchia</taxon>
        <taxon>Euthyneura</taxon>
        <taxon>Panpulmonata</taxon>
        <taxon>Hygrophila</taxon>
        <taxon>Lymnaeoidea</taxon>
        <taxon>Planorbidae</taxon>
        <taxon>Biomphalaria</taxon>
    </lineage>
</organism>
<dbReference type="PANTHER" id="PTHR43763:SF6">
    <property type="entry name" value="XAA-PRO AMINOPEPTIDASE 1"/>
    <property type="match status" value="1"/>
</dbReference>
<dbReference type="AlphaFoldDB" id="A0A2C9L0B7"/>
<dbReference type="VEuPathDB" id="VectorBase:BGLB025526"/>
<dbReference type="KEGG" id="bgt:106058404"/>
<name>A0A2C9L0B7_BIOGL</name>
<dbReference type="PANTHER" id="PTHR43763">
    <property type="entry name" value="XAA-PRO AMINOPEPTIDASE 1"/>
    <property type="match status" value="1"/>
</dbReference>
<dbReference type="Pfam" id="PF16189">
    <property type="entry name" value="Creatinase_N_2"/>
    <property type="match status" value="1"/>
</dbReference>
<dbReference type="InterPro" id="IPR050422">
    <property type="entry name" value="X-Pro_aminopeptidase_P"/>
</dbReference>
<protein>
    <recommendedName>
        <fullName evidence="3">Creatinase N-terminal domain-containing protein</fullName>
    </recommendedName>
</protein>
<gene>
    <name evidence="1" type="primary">106058404</name>
</gene>
<proteinExistence type="predicted"/>
<reference evidence="1" key="1">
    <citation type="submission" date="2020-05" db="UniProtKB">
        <authorList>
            <consortium name="EnsemblMetazoa"/>
        </authorList>
    </citation>
    <scope>IDENTIFICATION</scope>
    <source>
        <strain evidence="1">BB02</strain>
    </source>
</reference>
<sequence>FTGSAGISIISQSGESCLFVDGRYTIQASEEAPEFKIIDITQNSLIEWINNKINGNIGLCPELHTMKEILLISDPLIICWILNIRSSDMQYTPIVFGYLILTKENEAHIF</sequence>
<dbReference type="Proteomes" id="UP000076420">
    <property type="component" value="Unassembled WGS sequence"/>
</dbReference>
<evidence type="ECO:0000313" key="2">
    <source>
        <dbReference type="Proteomes" id="UP000076420"/>
    </source>
</evidence>
<dbReference type="InterPro" id="IPR029149">
    <property type="entry name" value="Creatin/AminoP/Spt16_N"/>
</dbReference>
<dbReference type="Gene3D" id="3.40.350.10">
    <property type="entry name" value="Creatinase/prolidase N-terminal domain"/>
    <property type="match status" value="1"/>
</dbReference>
<evidence type="ECO:0000313" key="1">
    <source>
        <dbReference type="EnsemblMetazoa" id="BGLB025526-PA"/>
    </source>
</evidence>
<accession>A0A2C9L0B7</accession>